<dbReference type="EMBL" id="BMAW01023313">
    <property type="protein sequence ID" value="GFT82190.1"/>
    <property type="molecule type" value="Genomic_DNA"/>
</dbReference>
<feature type="compositionally biased region" description="Basic residues" evidence="1">
    <location>
        <begin position="88"/>
        <end position="136"/>
    </location>
</feature>
<name>A0A8X6PPJ5_NEPPI</name>
<dbReference type="AlphaFoldDB" id="A0A8X6PPJ5"/>
<keyword evidence="3" id="KW-1185">Reference proteome</keyword>
<sequence>MEQGPINLAIGYFPQQPSRKFGRIVLQSALHLQKLNVCSMNNLKKHLAGQHQIDCNTLDAALKPLLKKAMDRNILKSLGHTAKISETKRRRKSSSGGSKRKRRKSSGSKRRKSTRRGGSRKSGGKRRRRRHCKTCT</sequence>
<proteinExistence type="predicted"/>
<organism evidence="2 3">
    <name type="scientific">Nephila pilipes</name>
    <name type="common">Giant wood spider</name>
    <name type="synonym">Nephila maculata</name>
    <dbReference type="NCBI Taxonomy" id="299642"/>
    <lineage>
        <taxon>Eukaryota</taxon>
        <taxon>Metazoa</taxon>
        <taxon>Ecdysozoa</taxon>
        <taxon>Arthropoda</taxon>
        <taxon>Chelicerata</taxon>
        <taxon>Arachnida</taxon>
        <taxon>Araneae</taxon>
        <taxon>Araneomorphae</taxon>
        <taxon>Entelegynae</taxon>
        <taxon>Araneoidea</taxon>
        <taxon>Nephilidae</taxon>
        <taxon>Nephila</taxon>
    </lineage>
</organism>
<dbReference type="Proteomes" id="UP000887013">
    <property type="component" value="Unassembled WGS sequence"/>
</dbReference>
<evidence type="ECO:0000313" key="3">
    <source>
        <dbReference type="Proteomes" id="UP000887013"/>
    </source>
</evidence>
<comment type="caution">
    <text evidence="2">The sequence shown here is derived from an EMBL/GenBank/DDBJ whole genome shotgun (WGS) entry which is preliminary data.</text>
</comment>
<evidence type="ECO:0000256" key="1">
    <source>
        <dbReference type="SAM" id="MobiDB-lite"/>
    </source>
</evidence>
<reference evidence="2" key="1">
    <citation type="submission" date="2020-08" db="EMBL/GenBank/DDBJ databases">
        <title>Multicomponent nature underlies the extraordinary mechanical properties of spider dragline silk.</title>
        <authorList>
            <person name="Kono N."/>
            <person name="Nakamura H."/>
            <person name="Mori M."/>
            <person name="Yoshida Y."/>
            <person name="Ohtoshi R."/>
            <person name="Malay A.D."/>
            <person name="Moran D.A.P."/>
            <person name="Tomita M."/>
            <person name="Numata K."/>
            <person name="Arakawa K."/>
        </authorList>
    </citation>
    <scope>NUCLEOTIDE SEQUENCE</scope>
</reference>
<evidence type="ECO:0000313" key="2">
    <source>
        <dbReference type="EMBL" id="GFT82190.1"/>
    </source>
</evidence>
<feature type="region of interest" description="Disordered" evidence="1">
    <location>
        <begin position="77"/>
        <end position="136"/>
    </location>
</feature>
<protein>
    <submittedName>
        <fullName evidence="2">H15 domain-containing protein</fullName>
    </submittedName>
</protein>
<gene>
    <name evidence="2" type="primary">AVEN_275328_1</name>
    <name evidence="2" type="ORF">NPIL_326191</name>
</gene>
<accession>A0A8X6PPJ5</accession>